<organism evidence="1 2">
    <name type="scientific">Trichomonas vaginalis (strain ATCC PRA-98 / G3)</name>
    <dbReference type="NCBI Taxonomy" id="412133"/>
    <lineage>
        <taxon>Eukaryota</taxon>
        <taxon>Metamonada</taxon>
        <taxon>Parabasalia</taxon>
        <taxon>Trichomonadida</taxon>
        <taxon>Trichomonadidae</taxon>
        <taxon>Trichomonas</taxon>
    </lineage>
</organism>
<dbReference type="KEGG" id="tva:4773367"/>
<reference evidence="1" key="1">
    <citation type="submission" date="2006-10" db="EMBL/GenBank/DDBJ databases">
        <authorList>
            <person name="Amadeo P."/>
            <person name="Zhao Q."/>
            <person name="Wortman J."/>
            <person name="Fraser-Liggett C."/>
            <person name="Carlton J."/>
        </authorList>
    </citation>
    <scope>NUCLEOTIDE SEQUENCE</scope>
    <source>
        <strain evidence="1">G3</strain>
    </source>
</reference>
<protein>
    <submittedName>
        <fullName evidence="1">Uncharacterized protein</fullName>
    </submittedName>
</protein>
<evidence type="ECO:0000313" key="1">
    <source>
        <dbReference type="EMBL" id="EAY15364.1"/>
    </source>
</evidence>
<dbReference type="VEuPathDB" id="TrichDB:TVAG_224400"/>
<proteinExistence type="predicted"/>
<sequence length="190" mass="22842">MDFAPFTKGIDLNEEDFNFIAQRAINGILETLTIMTYNYYLYQACELSFILEKLILKYLKKPELNTPEDIISSLSELAKDLRFTDHFRFTFRRPTIICLNLPYIFQDSDIADELIKKFPDIHRNLCEFGDPFKLYSEYEYSELDTNNPVRDFLKRREEVIKEFERLRRAKHPGITFKETDYERDYHCSQK</sequence>
<dbReference type="Proteomes" id="UP000001542">
    <property type="component" value="Unassembled WGS sequence"/>
</dbReference>
<evidence type="ECO:0000313" key="2">
    <source>
        <dbReference type="Proteomes" id="UP000001542"/>
    </source>
</evidence>
<accession>A2DW63</accession>
<dbReference type="InParanoid" id="A2DW63"/>
<reference evidence="1" key="2">
    <citation type="journal article" date="2007" name="Science">
        <title>Draft genome sequence of the sexually transmitted pathogen Trichomonas vaginalis.</title>
        <authorList>
            <person name="Carlton J.M."/>
            <person name="Hirt R.P."/>
            <person name="Silva J.C."/>
            <person name="Delcher A.L."/>
            <person name="Schatz M."/>
            <person name="Zhao Q."/>
            <person name="Wortman J.R."/>
            <person name="Bidwell S.L."/>
            <person name="Alsmark U.C.M."/>
            <person name="Besteiro S."/>
            <person name="Sicheritz-Ponten T."/>
            <person name="Noel C.J."/>
            <person name="Dacks J.B."/>
            <person name="Foster P.G."/>
            <person name="Simillion C."/>
            <person name="Van de Peer Y."/>
            <person name="Miranda-Saavedra D."/>
            <person name="Barton G.J."/>
            <person name="Westrop G.D."/>
            <person name="Mueller S."/>
            <person name="Dessi D."/>
            <person name="Fiori P.L."/>
            <person name="Ren Q."/>
            <person name="Paulsen I."/>
            <person name="Zhang H."/>
            <person name="Bastida-Corcuera F.D."/>
            <person name="Simoes-Barbosa A."/>
            <person name="Brown M.T."/>
            <person name="Hayes R.D."/>
            <person name="Mukherjee M."/>
            <person name="Okumura C.Y."/>
            <person name="Schneider R."/>
            <person name="Smith A.J."/>
            <person name="Vanacova S."/>
            <person name="Villalvazo M."/>
            <person name="Haas B.J."/>
            <person name="Pertea M."/>
            <person name="Feldblyum T.V."/>
            <person name="Utterback T.R."/>
            <person name="Shu C.L."/>
            <person name="Osoegawa K."/>
            <person name="de Jong P.J."/>
            <person name="Hrdy I."/>
            <person name="Horvathova L."/>
            <person name="Zubacova Z."/>
            <person name="Dolezal P."/>
            <person name="Malik S.B."/>
            <person name="Logsdon J.M. Jr."/>
            <person name="Henze K."/>
            <person name="Gupta A."/>
            <person name="Wang C.C."/>
            <person name="Dunne R.L."/>
            <person name="Upcroft J.A."/>
            <person name="Upcroft P."/>
            <person name="White O."/>
            <person name="Salzberg S.L."/>
            <person name="Tang P."/>
            <person name="Chiu C.-H."/>
            <person name="Lee Y.-S."/>
            <person name="Embley T.M."/>
            <person name="Coombs G.H."/>
            <person name="Mottram J.C."/>
            <person name="Tachezy J."/>
            <person name="Fraser-Liggett C.M."/>
            <person name="Johnson P.J."/>
        </authorList>
    </citation>
    <scope>NUCLEOTIDE SEQUENCE [LARGE SCALE GENOMIC DNA]</scope>
    <source>
        <strain evidence="1">G3</strain>
    </source>
</reference>
<gene>
    <name evidence="1" type="ORF">TVAG_224400</name>
</gene>
<dbReference type="EMBL" id="DS113257">
    <property type="protein sequence ID" value="EAY15364.1"/>
    <property type="molecule type" value="Genomic_DNA"/>
</dbReference>
<dbReference type="RefSeq" id="XP_001327587.1">
    <property type="nucleotide sequence ID" value="XM_001327552.1"/>
</dbReference>
<name>A2DW63_TRIV3</name>
<dbReference type="AlphaFoldDB" id="A2DW63"/>
<keyword evidence="2" id="KW-1185">Reference proteome</keyword>
<dbReference type="VEuPathDB" id="TrichDB:TVAGG3_0804680"/>